<dbReference type="Proteomes" id="UP000323164">
    <property type="component" value="Unassembled WGS sequence"/>
</dbReference>
<dbReference type="InterPro" id="IPR016181">
    <property type="entry name" value="Acyl_CoA_acyltransferase"/>
</dbReference>
<dbReference type="EMBL" id="VTRV01000010">
    <property type="protein sequence ID" value="TZF91380.1"/>
    <property type="molecule type" value="Genomic_DNA"/>
</dbReference>
<dbReference type="Pfam" id="PF00583">
    <property type="entry name" value="Acetyltransf_1"/>
    <property type="match status" value="1"/>
</dbReference>
<protein>
    <submittedName>
        <fullName evidence="2">N-acetyltransferase family protein</fullName>
    </submittedName>
</protein>
<evidence type="ECO:0000313" key="3">
    <source>
        <dbReference type="Proteomes" id="UP000323164"/>
    </source>
</evidence>
<dbReference type="SUPFAM" id="SSF55729">
    <property type="entry name" value="Acyl-CoA N-acyltransferases (Nat)"/>
    <property type="match status" value="1"/>
</dbReference>
<evidence type="ECO:0000259" key="1">
    <source>
        <dbReference type="PROSITE" id="PS51186"/>
    </source>
</evidence>
<dbReference type="AlphaFoldDB" id="A0A5D8Z9R6"/>
<keyword evidence="2" id="KW-0808">Transferase</keyword>
<dbReference type="PANTHER" id="PTHR43072:SF8">
    <property type="entry name" value="ACYLTRANSFERASE FABY-RELATED"/>
    <property type="match status" value="1"/>
</dbReference>
<dbReference type="RefSeq" id="WP_149351661.1">
    <property type="nucleotide sequence ID" value="NZ_VTRV01000010.1"/>
</dbReference>
<dbReference type="GO" id="GO:0016747">
    <property type="term" value="F:acyltransferase activity, transferring groups other than amino-acyl groups"/>
    <property type="evidence" value="ECO:0007669"/>
    <property type="project" value="InterPro"/>
</dbReference>
<reference evidence="2 3" key="1">
    <citation type="submission" date="2019-08" db="EMBL/GenBank/DDBJ databases">
        <title>Draft genome sequence of Lysobacter sp. UKS-15.</title>
        <authorList>
            <person name="Im W.-T."/>
        </authorList>
    </citation>
    <scope>NUCLEOTIDE SEQUENCE [LARGE SCALE GENOMIC DNA]</scope>
    <source>
        <strain evidence="2 3">UKS-15</strain>
    </source>
</reference>
<dbReference type="InterPro" id="IPR000182">
    <property type="entry name" value="GNAT_dom"/>
</dbReference>
<comment type="caution">
    <text evidence="2">The sequence shown here is derived from an EMBL/GenBank/DDBJ whole genome shotgun (WGS) entry which is preliminary data.</text>
</comment>
<feature type="domain" description="N-acetyltransferase" evidence="1">
    <location>
        <begin position="14"/>
        <end position="174"/>
    </location>
</feature>
<dbReference type="Gene3D" id="3.40.630.30">
    <property type="match status" value="1"/>
</dbReference>
<keyword evidence="3" id="KW-1185">Reference proteome</keyword>
<organism evidence="2 3">
    <name type="scientific">Cognatilysobacter lacus</name>
    <dbReference type="NCBI Taxonomy" id="1643323"/>
    <lineage>
        <taxon>Bacteria</taxon>
        <taxon>Pseudomonadati</taxon>
        <taxon>Pseudomonadota</taxon>
        <taxon>Gammaproteobacteria</taxon>
        <taxon>Lysobacterales</taxon>
        <taxon>Lysobacteraceae</taxon>
        <taxon>Cognatilysobacter</taxon>
    </lineage>
</organism>
<proteinExistence type="predicted"/>
<accession>A0A5D8Z9R6</accession>
<gene>
    <name evidence="2" type="ORF">FW784_01875</name>
</gene>
<sequence length="193" mass="20644">MATCSSAIAIDAPPSIRPATEADLTALSRIYADEVRGGTSSYEYTPPDDAEFARRFRALKVAGYPFLVAEAGGRAAGFAYASAYRSREGYRWTVEDSVYIDADHRGRGVGRALLAALITECEALGYRRMVAVIGDATNGASLALHERQGFHVAARFPGLGFKHGRWLENVHMMRVLGSDGDAPPDAPPLPAGA</sequence>
<dbReference type="PROSITE" id="PS51186">
    <property type="entry name" value="GNAT"/>
    <property type="match status" value="1"/>
</dbReference>
<dbReference type="OrthoDB" id="5459937at2"/>
<dbReference type="CDD" id="cd04301">
    <property type="entry name" value="NAT_SF"/>
    <property type="match status" value="1"/>
</dbReference>
<dbReference type="PANTHER" id="PTHR43072">
    <property type="entry name" value="N-ACETYLTRANSFERASE"/>
    <property type="match status" value="1"/>
</dbReference>
<evidence type="ECO:0000313" key="2">
    <source>
        <dbReference type="EMBL" id="TZF91380.1"/>
    </source>
</evidence>
<name>A0A5D8Z9R6_9GAMM</name>